<dbReference type="InterPro" id="IPR013314">
    <property type="entry name" value="Globin_lamprey/hagfish"/>
</dbReference>
<dbReference type="Gene3D" id="1.10.490.10">
    <property type="entry name" value="Globins"/>
    <property type="match status" value="1"/>
</dbReference>
<accession>A0A0B2VRL4</accession>
<protein>
    <recommendedName>
        <fullName evidence="6">Globin domain-containing protein</fullName>
    </recommendedName>
</protein>
<comment type="subunit">
    <text evidence="1">Monomer.</text>
</comment>
<evidence type="ECO:0000256" key="2">
    <source>
        <dbReference type="ARBA" id="ARBA00022617"/>
    </source>
</evidence>
<keyword evidence="3" id="KW-0479">Metal-binding</keyword>
<comment type="caution">
    <text evidence="7">The sequence shown here is derived from an EMBL/GenBank/DDBJ whole genome shotgun (WGS) entry which is preliminary data.</text>
</comment>
<dbReference type="InterPro" id="IPR012292">
    <property type="entry name" value="Globin/Proto"/>
</dbReference>
<evidence type="ECO:0000256" key="5">
    <source>
        <dbReference type="SAM" id="MobiDB-lite"/>
    </source>
</evidence>
<dbReference type="GO" id="GO:0020037">
    <property type="term" value="F:heme binding"/>
    <property type="evidence" value="ECO:0007669"/>
    <property type="project" value="InterPro"/>
</dbReference>
<dbReference type="PANTHER" id="PTHR46783">
    <property type="entry name" value="CYTOGLOBIN"/>
    <property type="match status" value="1"/>
</dbReference>
<feature type="domain" description="Globin" evidence="6">
    <location>
        <begin position="158"/>
        <end position="269"/>
    </location>
</feature>
<dbReference type="GO" id="GO:0015671">
    <property type="term" value="P:oxygen transport"/>
    <property type="evidence" value="ECO:0007669"/>
    <property type="project" value="InterPro"/>
</dbReference>
<gene>
    <name evidence="7" type="ORF">Tcan_05637</name>
</gene>
<dbReference type="InterPro" id="IPR000971">
    <property type="entry name" value="Globin"/>
</dbReference>
<dbReference type="InterPro" id="IPR044399">
    <property type="entry name" value="Mb-like_M"/>
</dbReference>
<proteinExistence type="predicted"/>
<evidence type="ECO:0000256" key="3">
    <source>
        <dbReference type="ARBA" id="ARBA00022723"/>
    </source>
</evidence>
<dbReference type="GO" id="GO:0016491">
    <property type="term" value="F:oxidoreductase activity"/>
    <property type="evidence" value="ECO:0007669"/>
    <property type="project" value="UniProtKB-ARBA"/>
</dbReference>
<dbReference type="EMBL" id="JPKZ01001028">
    <property type="protein sequence ID" value="KHN84243.1"/>
    <property type="molecule type" value="Genomic_DNA"/>
</dbReference>
<organism evidence="7 8">
    <name type="scientific">Toxocara canis</name>
    <name type="common">Canine roundworm</name>
    <dbReference type="NCBI Taxonomy" id="6265"/>
    <lineage>
        <taxon>Eukaryota</taxon>
        <taxon>Metazoa</taxon>
        <taxon>Ecdysozoa</taxon>
        <taxon>Nematoda</taxon>
        <taxon>Chromadorea</taxon>
        <taxon>Rhabditida</taxon>
        <taxon>Spirurina</taxon>
        <taxon>Ascaridomorpha</taxon>
        <taxon>Ascaridoidea</taxon>
        <taxon>Toxocaridae</taxon>
        <taxon>Toxocara</taxon>
    </lineage>
</organism>
<evidence type="ECO:0000313" key="8">
    <source>
        <dbReference type="Proteomes" id="UP000031036"/>
    </source>
</evidence>
<evidence type="ECO:0000256" key="1">
    <source>
        <dbReference type="ARBA" id="ARBA00011245"/>
    </source>
</evidence>
<evidence type="ECO:0000313" key="7">
    <source>
        <dbReference type="EMBL" id="KHN84243.1"/>
    </source>
</evidence>
<dbReference type="Proteomes" id="UP000031036">
    <property type="component" value="Unassembled WGS sequence"/>
</dbReference>
<sequence>MYRLLVRSNSAIEGFERIDPHRTKLFDVSANDDCPKKSISIRHKNAQLGKMVQSFDSTRSANPPSAILDRPPRKGSKTRKGELRTPVRAEVQNETDSAIPKSTPEPVTKNKLPGENTASILGFRAIQKKLPLMDLHESSVESLDDDLLVAKVIEQTNRLSAQHRATVQATFMEMEKDAVRNGLQILLSMFSDHPQYKGIWPQFRNVPDSALISTPELTKHSRVYMTHMVKPVIEMAQEKAGSQFEAPQVAGAWTTLYDVIANLIDIYRKLEKRDSFHK</sequence>
<dbReference type="OrthoDB" id="436496at2759"/>
<dbReference type="PROSITE" id="PS01033">
    <property type="entry name" value="GLOBIN"/>
    <property type="match status" value="1"/>
</dbReference>
<dbReference type="CDD" id="cd01040">
    <property type="entry name" value="Mb-like"/>
    <property type="match status" value="1"/>
</dbReference>
<feature type="compositionally biased region" description="Polar residues" evidence="5">
    <location>
        <begin position="54"/>
        <end position="63"/>
    </location>
</feature>
<evidence type="ECO:0000259" key="6">
    <source>
        <dbReference type="PROSITE" id="PS01033"/>
    </source>
</evidence>
<keyword evidence="2" id="KW-0349">Heme</keyword>
<evidence type="ECO:0000256" key="4">
    <source>
        <dbReference type="ARBA" id="ARBA00023004"/>
    </source>
</evidence>
<dbReference type="GO" id="GO:0005506">
    <property type="term" value="F:iron ion binding"/>
    <property type="evidence" value="ECO:0007669"/>
    <property type="project" value="InterPro"/>
</dbReference>
<dbReference type="STRING" id="6265.A0A0B2VRL4"/>
<dbReference type="AlphaFoldDB" id="A0A0B2VRL4"/>
<dbReference type="PANTHER" id="PTHR46783:SF1">
    <property type="entry name" value="CYTOGLOBIN-1-RELATED"/>
    <property type="match status" value="1"/>
</dbReference>
<reference evidence="7 8" key="1">
    <citation type="submission" date="2014-11" db="EMBL/GenBank/DDBJ databases">
        <title>Genetic blueprint of the zoonotic pathogen Toxocara canis.</title>
        <authorList>
            <person name="Zhu X.-Q."/>
            <person name="Korhonen P.K."/>
            <person name="Cai H."/>
            <person name="Young N.D."/>
            <person name="Nejsum P."/>
            <person name="von Samson-Himmelstjerna G."/>
            <person name="Boag P.R."/>
            <person name="Tan P."/>
            <person name="Li Q."/>
            <person name="Min J."/>
            <person name="Yang Y."/>
            <person name="Wang X."/>
            <person name="Fang X."/>
            <person name="Hall R.S."/>
            <person name="Hofmann A."/>
            <person name="Sternberg P.W."/>
            <person name="Jex A.R."/>
            <person name="Gasser R.B."/>
        </authorList>
    </citation>
    <scope>NUCLEOTIDE SEQUENCE [LARGE SCALE GENOMIC DNA]</scope>
    <source>
        <strain evidence="7">PN_DK_2014</strain>
    </source>
</reference>
<dbReference type="InterPro" id="IPR009050">
    <property type="entry name" value="Globin-like_sf"/>
</dbReference>
<keyword evidence="4" id="KW-0408">Iron</keyword>
<name>A0A0B2VRL4_TOXCA</name>
<dbReference type="SUPFAM" id="SSF46458">
    <property type="entry name" value="Globin-like"/>
    <property type="match status" value="1"/>
</dbReference>
<keyword evidence="8" id="KW-1185">Reference proteome</keyword>
<dbReference type="GO" id="GO:0019825">
    <property type="term" value="F:oxygen binding"/>
    <property type="evidence" value="ECO:0007669"/>
    <property type="project" value="InterPro"/>
</dbReference>
<feature type="region of interest" description="Disordered" evidence="5">
    <location>
        <begin position="54"/>
        <end position="114"/>
    </location>
</feature>